<proteinExistence type="predicted"/>
<organism evidence="1 2">
    <name type="scientific">Ensete ventricosum</name>
    <name type="common">Abyssinian banana</name>
    <name type="synonym">Musa ensete</name>
    <dbReference type="NCBI Taxonomy" id="4639"/>
    <lineage>
        <taxon>Eukaryota</taxon>
        <taxon>Viridiplantae</taxon>
        <taxon>Streptophyta</taxon>
        <taxon>Embryophyta</taxon>
        <taxon>Tracheophyta</taxon>
        <taxon>Spermatophyta</taxon>
        <taxon>Magnoliopsida</taxon>
        <taxon>Liliopsida</taxon>
        <taxon>Zingiberales</taxon>
        <taxon>Musaceae</taxon>
        <taxon>Ensete</taxon>
    </lineage>
</organism>
<reference evidence="1 2" key="1">
    <citation type="journal article" date="2014" name="Agronomy (Basel)">
        <title>A Draft Genome Sequence for Ensete ventricosum, the Drought-Tolerant Tree Against Hunger.</title>
        <authorList>
            <person name="Harrison J."/>
            <person name="Moore K.A."/>
            <person name="Paszkiewicz K."/>
            <person name="Jones T."/>
            <person name="Grant M."/>
            <person name="Ambacheew D."/>
            <person name="Muzemil S."/>
            <person name="Studholme D.J."/>
        </authorList>
    </citation>
    <scope>NUCLEOTIDE SEQUENCE [LARGE SCALE GENOMIC DNA]</scope>
</reference>
<protein>
    <submittedName>
        <fullName evidence="1">Uncharacterized protein</fullName>
    </submittedName>
</protein>
<comment type="caution">
    <text evidence="1">The sequence shown here is derived from an EMBL/GenBank/DDBJ whole genome shotgun (WGS) entry which is preliminary data.</text>
</comment>
<gene>
    <name evidence="1" type="ORF">B296_00005105</name>
</gene>
<evidence type="ECO:0000313" key="2">
    <source>
        <dbReference type="Proteomes" id="UP000287651"/>
    </source>
</evidence>
<dbReference type="AlphaFoldDB" id="A0A426YY97"/>
<evidence type="ECO:0000313" key="1">
    <source>
        <dbReference type="EMBL" id="RRT56674.1"/>
    </source>
</evidence>
<dbReference type="EMBL" id="AMZH03009521">
    <property type="protein sequence ID" value="RRT56674.1"/>
    <property type="molecule type" value="Genomic_DNA"/>
</dbReference>
<accession>A0A426YY97</accession>
<name>A0A426YY97_ENSVE</name>
<sequence length="142" mass="15670">MTLAYASLAHSHRPPGPIGSVAGGLRVLLRQVAKVFAFDRGAQTATAVYFDAPLTLGCGRRPRYVGKLPLRRQNGKPSTEDSRRFALSHPIRRILRARGRILGFLGDGERRCSQSEEQAVELGRGSADCRPPCHRRDLQELP</sequence>
<dbReference type="Proteomes" id="UP000287651">
    <property type="component" value="Unassembled WGS sequence"/>
</dbReference>